<dbReference type="SUPFAM" id="SSF50129">
    <property type="entry name" value="GroES-like"/>
    <property type="match status" value="1"/>
</dbReference>
<name>A0A1L9X1G1_ASPA1</name>
<dbReference type="Pfam" id="PF00107">
    <property type="entry name" value="ADH_zinc_N"/>
    <property type="match status" value="1"/>
</dbReference>
<dbReference type="VEuPathDB" id="FungiDB:ASPACDRAFT_40784"/>
<keyword evidence="4" id="KW-0560">Oxidoreductase</keyword>
<dbReference type="AlphaFoldDB" id="A0A1L9X1G1"/>
<evidence type="ECO:0000256" key="2">
    <source>
        <dbReference type="ARBA" id="ARBA00022723"/>
    </source>
</evidence>
<keyword evidence="5" id="KW-0520">NAD</keyword>
<dbReference type="SUPFAM" id="SSF51735">
    <property type="entry name" value="NAD(P)-binding Rossmann-fold domains"/>
    <property type="match status" value="1"/>
</dbReference>
<dbReference type="InterPro" id="IPR036291">
    <property type="entry name" value="NAD(P)-bd_dom_sf"/>
</dbReference>
<evidence type="ECO:0000259" key="6">
    <source>
        <dbReference type="Pfam" id="PF00107"/>
    </source>
</evidence>
<dbReference type="PANTHER" id="PTHR42940:SF3">
    <property type="entry name" value="ALCOHOL DEHYDROGENASE 1-RELATED"/>
    <property type="match status" value="1"/>
</dbReference>
<dbReference type="STRING" id="690307.A0A1L9X1G1"/>
<gene>
    <name evidence="7" type="ORF">ASPACDRAFT_40784</name>
</gene>
<dbReference type="GO" id="GO:0046872">
    <property type="term" value="F:metal ion binding"/>
    <property type="evidence" value="ECO:0007669"/>
    <property type="project" value="UniProtKB-KW"/>
</dbReference>
<dbReference type="InterPro" id="IPR013149">
    <property type="entry name" value="ADH-like_C"/>
</dbReference>
<dbReference type="Proteomes" id="UP000184546">
    <property type="component" value="Unassembled WGS sequence"/>
</dbReference>
<reference evidence="8" key="1">
    <citation type="journal article" date="2017" name="Genome Biol.">
        <title>Comparative genomics reveals high biological diversity and specific adaptations in the industrially and medically important fungal genus Aspergillus.</title>
        <authorList>
            <person name="de Vries R.P."/>
            <person name="Riley R."/>
            <person name="Wiebenga A."/>
            <person name="Aguilar-Osorio G."/>
            <person name="Amillis S."/>
            <person name="Uchima C.A."/>
            <person name="Anderluh G."/>
            <person name="Asadollahi M."/>
            <person name="Askin M."/>
            <person name="Barry K."/>
            <person name="Battaglia E."/>
            <person name="Bayram O."/>
            <person name="Benocci T."/>
            <person name="Braus-Stromeyer S.A."/>
            <person name="Caldana C."/>
            <person name="Canovas D."/>
            <person name="Cerqueira G.C."/>
            <person name="Chen F."/>
            <person name="Chen W."/>
            <person name="Choi C."/>
            <person name="Clum A."/>
            <person name="Dos Santos R.A."/>
            <person name="Damasio A.R."/>
            <person name="Diallinas G."/>
            <person name="Emri T."/>
            <person name="Fekete E."/>
            <person name="Flipphi M."/>
            <person name="Freyberg S."/>
            <person name="Gallo A."/>
            <person name="Gournas C."/>
            <person name="Habgood R."/>
            <person name="Hainaut M."/>
            <person name="Harispe M.L."/>
            <person name="Henrissat B."/>
            <person name="Hilden K.S."/>
            <person name="Hope R."/>
            <person name="Hossain A."/>
            <person name="Karabika E."/>
            <person name="Karaffa L."/>
            <person name="Karanyi Z."/>
            <person name="Krasevec N."/>
            <person name="Kuo A."/>
            <person name="Kusch H."/>
            <person name="LaButti K."/>
            <person name="Lagendijk E.L."/>
            <person name="Lapidus A."/>
            <person name="Levasseur A."/>
            <person name="Lindquist E."/>
            <person name="Lipzen A."/>
            <person name="Logrieco A.F."/>
            <person name="MacCabe A."/>
            <person name="Maekelae M.R."/>
            <person name="Malavazi I."/>
            <person name="Melin P."/>
            <person name="Meyer V."/>
            <person name="Mielnichuk N."/>
            <person name="Miskei M."/>
            <person name="Molnar A.P."/>
            <person name="Mule G."/>
            <person name="Ngan C.Y."/>
            <person name="Orejas M."/>
            <person name="Orosz E."/>
            <person name="Ouedraogo J.P."/>
            <person name="Overkamp K.M."/>
            <person name="Park H.-S."/>
            <person name="Perrone G."/>
            <person name="Piumi F."/>
            <person name="Punt P.J."/>
            <person name="Ram A.F."/>
            <person name="Ramon A."/>
            <person name="Rauscher S."/>
            <person name="Record E."/>
            <person name="Riano-Pachon D.M."/>
            <person name="Robert V."/>
            <person name="Roehrig J."/>
            <person name="Ruller R."/>
            <person name="Salamov A."/>
            <person name="Salih N.S."/>
            <person name="Samson R.A."/>
            <person name="Sandor E."/>
            <person name="Sanguinetti M."/>
            <person name="Schuetze T."/>
            <person name="Sepcic K."/>
            <person name="Shelest E."/>
            <person name="Sherlock G."/>
            <person name="Sophianopoulou V."/>
            <person name="Squina F.M."/>
            <person name="Sun H."/>
            <person name="Susca A."/>
            <person name="Todd R.B."/>
            <person name="Tsang A."/>
            <person name="Unkles S.E."/>
            <person name="van de Wiele N."/>
            <person name="van Rossen-Uffink D."/>
            <person name="Oliveira J.V."/>
            <person name="Vesth T.C."/>
            <person name="Visser J."/>
            <person name="Yu J.-H."/>
            <person name="Zhou M."/>
            <person name="Andersen M.R."/>
            <person name="Archer D.B."/>
            <person name="Baker S.E."/>
            <person name="Benoit I."/>
            <person name="Brakhage A.A."/>
            <person name="Braus G.H."/>
            <person name="Fischer R."/>
            <person name="Frisvad J.C."/>
            <person name="Goldman G.H."/>
            <person name="Houbraken J."/>
            <person name="Oakley B."/>
            <person name="Pocsi I."/>
            <person name="Scazzocchio C."/>
            <person name="Seiboth B."/>
            <person name="vanKuyk P.A."/>
            <person name="Wortman J."/>
            <person name="Dyer P.S."/>
            <person name="Grigoriev I.V."/>
        </authorList>
    </citation>
    <scope>NUCLEOTIDE SEQUENCE [LARGE SCALE GENOMIC DNA]</scope>
    <source>
        <strain evidence="8">ATCC 16872 / CBS 172.66 / WB 5094</strain>
    </source>
</reference>
<organism evidence="7 8">
    <name type="scientific">Aspergillus aculeatus (strain ATCC 16872 / CBS 172.66 / WB 5094)</name>
    <dbReference type="NCBI Taxonomy" id="690307"/>
    <lineage>
        <taxon>Eukaryota</taxon>
        <taxon>Fungi</taxon>
        <taxon>Dikarya</taxon>
        <taxon>Ascomycota</taxon>
        <taxon>Pezizomycotina</taxon>
        <taxon>Eurotiomycetes</taxon>
        <taxon>Eurotiomycetidae</taxon>
        <taxon>Eurotiales</taxon>
        <taxon>Aspergillaceae</taxon>
        <taxon>Aspergillus</taxon>
        <taxon>Aspergillus subgen. Circumdati</taxon>
    </lineage>
</organism>
<sequence length="313" mass="33978">MFSLRPRDGYPQHNMIGGHEGIGGILMAQDESLISDPVAARYLAHDCRHCHACLHDLPERCPSQRDFPRDHPGTYQDLGDYAAALCSFAAASKTLRKLNSSPEDVVLISGIAGAIGNLAGQIARNVYKTKVIGVDLPEKQPGLGPRNSRCYDAFVPVNRDSEGSTSFIEGLSRACSDLRGPGVSPTMADGVIVTAGSTAPYTNPIQYLREGGAIFCVGVPERGGEVSFSIAEVVEKGIRVQGTLMGGWEESYRVIQYIRSALLSPVVTRIELRDVLSYMQRFVSYENTGKIVVKTLPLRNQQPGSQLFFLAFA</sequence>
<dbReference type="GO" id="GO:0005737">
    <property type="term" value="C:cytoplasm"/>
    <property type="evidence" value="ECO:0007669"/>
    <property type="project" value="TreeGrafter"/>
</dbReference>
<evidence type="ECO:0000256" key="1">
    <source>
        <dbReference type="ARBA" id="ARBA00001947"/>
    </source>
</evidence>
<dbReference type="InterPro" id="IPR011032">
    <property type="entry name" value="GroES-like_sf"/>
</dbReference>
<dbReference type="Gene3D" id="3.40.50.720">
    <property type="entry name" value="NAD(P)-binding Rossmann-like Domain"/>
    <property type="match status" value="1"/>
</dbReference>
<accession>A0A1L9X1G1</accession>
<evidence type="ECO:0000256" key="5">
    <source>
        <dbReference type="ARBA" id="ARBA00023027"/>
    </source>
</evidence>
<proteinExistence type="predicted"/>
<evidence type="ECO:0000256" key="3">
    <source>
        <dbReference type="ARBA" id="ARBA00022833"/>
    </source>
</evidence>
<dbReference type="Gene3D" id="3.90.180.10">
    <property type="entry name" value="Medium-chain alcohol dehydrogenases, catalytic domain"/>
    <property type="match status" value="2"/>
</dbReference>
<dbReference type="GeneID" id="30974630"/>
<dbReference type="OrthoDB" id="1879366at2759"/>
<keyword evidence="8" id="KW-1185">Reference proteome</keyword>
<evidence type="ECO:0000313" key="7">
    <source>
        <dbReference type="EMBL" id="OJK01968.1"/>
    </source>
</evidence>
<evidence type="ECO:0000256" key="4">
    <source>
        <dbReference type="ARBA" id="ARBA00023002"/>
    </source>
</evidence>
<comment type="cofactor">
    <cofactor evidence="1">
        <name>Zn(2+)</name>
        <dbReference type="ChEBI" id="CHEBI:29105"/>
    </cofactor>
</comment>
<dbReference type="GO" id="GO:0004022">
    <property type="term" value="F:alcohol dehydrogenase (NAD+) activity"/>
    <property type="evidence" value="ECO:0007669"/>
    <property type="project" value="TreeGrafter"/>
</dbReference>
<keyword evidence="2" id="KW-0479">Metal-binding</keyword>
<feature type="domain" description="Alcohol dehydrogenase-like C-terminal" evidence="6">
    <location>
        <begin position="114"/>
        <end position="257"/>
    </location>
</feature>
<protein>
    <recommendedName>
        <fullName evidence="6">Alcohol dehydrogenase-like C-terminal domain-containing protein</fullName>
    </recommendedName>
</protein>
<dbReference type="PANTHER" id="PTHR42940">
    <property type="entry name" value="ALCOHOL DEHYDROGENASE 1-RELATED"/>
    <property type="match status" value="1"/>
</dbReference>
<dbReference type="EMBL" id="KV878973">
    <property type="protein sequence ID" value="OJK01968.1"/>
    <property type="molecule type" value="Genomic_DNA"/>
</dbReference>
<evidence type="ECO:0000313" key="8">
    <source>
        <dbReference type="Proteomes" id="UP000184546"/>
    </source>
</evidence>
<dbReference type="RefSeq" id="XP_020058307.1">
    <property type="nucleotide sequence ID" value="XM_020200816.1"/>
</dbReference>
<keyword evidence="3" id="KW-0862">Zinc</keyword>